<evidence type="ECO:0000256" key="2">
    <source>
        <dbReference type="ARBA" id="ARBA00022448"/>
    </source>
</evidence>
<evidence type="ECO:0000313" key="11">
    <source>
        <dbReference type="EMBL" id="QXH51211.1"/>
    </source>
</evidence>
<dbReference type="RefSeq" id="WP_217840751.1">
    <property type="nucleotide sequence ID" value="NZ_CP077076.1"/>
</dbReference>
<evidence type="ECO:0000256" key="3">
    <source>
        <dbReference type="ARBA" id="ARBA00022475"/>
    </source>
</evidence>
<dbReference type="Proteomes" id="UP001046350">
    <property type="component" value="Chromosome"/>
</dbReference>
<evidence type="ECO:0000256" key="5">
    <source>
        <dbReference type="ARBA" id="ARBA00022692"/>
    </source>
</evidence>
<sequence length="151" mass="15765">MLLTGGLLLVGELRHRAAAEPMQTMPVVPAQALPQPLATQALTLALGIRPADPSASQLALTLKACFTSSLGESRALVASADGQAIYRVGDELPGGARLRQVDKQSVTLWFNGAEQRLNLVADGQSVLRPVASGEAGPTPSLPSPRLLREVP</sequence>
<evidence type="ECO:0000256" key="4">
    <source>
        <dbReference type="ARBA" id="ARBA00022519"/>
    </source>
</evidence>
<protein>
    <submittedName>
        <fullName evidence="11">Protein XcpP</fullName>
    </submittedName>
</protein>
<evidence type="ECO:0000256" key="1">
    <source>
        <dbReference type="ARBA" id="ARBA00004533"/>
    </source>
</evidence>
<keyword evidence="8" id="KW-0472">Membrane</keyword>
<keyword evidence="7" id="KW-1133">Transmembrane helix</keyword>
<accession>A0ABX8N4D6</accession>
<keyword evidence="5" id="KW-0812">Transmembrane</keyword>
<feature type="region of interest" description="Disordered" evidence="9">
    <location>
        <begin position="129"/>
        <end position="151"/>
    </location>
</feature>
<keyword evidence="3" id="KW-1003">Cell membrane</keyword>
<comment type="subcellular location">
    <subcellularLocation>
        <location evidence="1">Cell inner membrane</location>
    </subcellularLocation>
</comment>
<proteinExistence type="predicted"/>
<keyword evidence="4" id="KW-0997">Cell inner membrane</keyword>
<dbReference type="Pfam" id="PF11356">
    <property type="entry name" value="T2SSC"/>
    <property type="match status" value="1"/>
</dbReference>
<dbReference type="EMBL" id="CP077076">
    <property type="protein sequence ID" value="QXH51211.1"/>
    <property type="molecule type" value="Genomic_DNA"/>
</dbReference>
<keyword evidence="12" id="KW-1185">Reference proteome</keyword>
<evidence type="ECO:0000313" key="12">
    <source>
        <dbReference type="Proteomes" id="UP001046350"/>
    </source>
</evidence>
<reference evidence="11" key="1">
    <citation type="journal article" date="2021" name="Microorganisms">
        <title>The Ever-Expanding Pseudomonas Genus: Description of 43 New Species and Partition of the Pseudomonas putida Group.</title>
        <authorList>
            <person name="Girard L."/>
            <person name="Lood C."/>
            <person name="Hofte M."/>
            <person name="Vandamme P."/>
            <person name="Rokni-Zadeh H."/>
            <person name="van Noort V."/>
            <person name="Lavigne R."/>
            <person name="De Mot R."/>
        </authorList>
    </citation>
    <scope>NUCLEOTIDE SEQUENCE</scope>
    <source>
        <strain evidence="11">COW40</strain>
    </source>
</reference>
<evidence type="ECO:0000256" key="9">
    <source>
        <dbReference type="SAM" id="MobiDB-lite"/>
    </source>
</evidence>
<evidence type="ECO:0000256" key="7">
    <source>
        <dbReference type="ARBA" id="ARBA00022989"/>
    </source>
</evidence>
<feature type="domain" description="Type II secretion system protein GspC N-terminal" evidence="10">
    <location>
        <begin position="50"/>
        <end position="119"/>
    </location>
</feature>
<evidence type="ECO:0000256" key="8">
    <source>
        <dbReference type="ARBA" id="ARBA00023136"/>
    </source>
</evidence>
<keyword evidence="2" id="KW-0813">Transport</keyword>
<name>A0ABX8N4D6_9PSED</name>
<organism evidence="11 12">
    <name type="scientific">Pseudomonas fakonensis</name>
    <dbReference type="NCBI Taxonomy" id="2842355"/>
    <lineage>
        <taxon>Bacteria</taxon>
        <taxon>Pseudomonadati</taxon>
        <taxon>Pseudomonadota</taxon>
        <taxon>Gammaproteobacteria</taxon>
        <taxon>Pseudomonadales</taxon>
        <taxon>Pseudomonadaceae</taxon>
        <taxon>Pseudomonas</taxon>
    </lineage>
</organism>
<gene>
    <name evidence="11" type="ORF">KSS94_25290</name>
</gene>
<evidence type="ECO:0000259" key="10">
    <source>
        <dbReference type="Pfam" id="PF11356"/>
    </source>
</evidence>
<keyword evidence="6" id="KW-0653">Protein transport</keyword>
<evidence type="ECO:0000256" key="6">
    <source>
        <dbReference type="ARBA" id="ARBA00022927"/>
    </source>
</evidence>
<dbReference type="InterPro" id="IPR024961">
    <property type="entry name" value="T2SS_GspC_N"/>
</dbReference>